<feature type="transmembrane region" description="Helical" evidence="14">
    <location>
        <begin position="330"/>
        <end position="346"/>
    </location>
</feature>
<feature type="transmembrane region" description="Helical" evidence="14">
    <location>
        <begin position="185"/>
        <end position="208"/>
    </location>
</feature>
<name>A0A420IYE3_9PEZI</name>
<keyword evidence="6 14" id="KW-0808">Transferase</keyword>
<dbReference type="PANTHER" id="PTHR12646">
    <property type="entry name" value="NOT56 - RELATED"/>
    <property type="match status" value="1"/>
</dbReference>
<feature type="transmembrane region" description="Helical" evidence="14">
    <location>
        <begin position="220"/>
        <end position="242"/>
    </location>
</feature>
<organism evidence="15 16">
    <name type="scientific">Golovinomyces cichoracearum</name>
    <dbReference type="NCBI Taxonomy" id="62708"/>
    <lineage>
        <taxon>Eukaryota</taxon>
        <taxon>Fungi</taxon>
        <taxon>Dikarya</taxon>
        <taxon>Ascomycota</taxon>
        <taxon>Pezizomycotina</taxon>
        <taxon>Leotiomycetes</taxon>
        <taxon>Erysiphales</taxon>
        <taxon>Erysiphaceae</taxon>
        <taxon>Golovinomyces</taxon>
    </lineage>
</organism>
<protein>
    <recommendedName>
        <fullName evidence="4 14">Dol-P-Man:Man(5)GlcNAc(2)-PP-Dol alpha-1,3-mannosyltransferase</fullName>
        <ecNumber evidence="3 14">2.4.1.258</ecNumber>
    </recommendedName>
    <alternativeName>
        <fullName evidence="14">Dol-P-Man-dependent alpha(1-3)-mannosyltransferase</fullName>
    </alternativeName>
</protein>
<dbReference type="GO" id="GO:0005789">
    <property type="term" value="C:endoplasmic reticulum membrane"/>
    <property type="evidence" value="ECO:0007669"/>
    <property type="project" value="UniProtKB-SubCell"/>
</dbReference>
<feature type="transmembrane region" description="Helical" evidence="14">
    <location>
        <begin position="275"/>
        <end position="294"/>
    </location>
</feature>
<keyword evidence="10 14" id="KW-0472">Membrane</keyword>
<dbReference type="PANTHER" id="PTHR12646:SF0">
    <property type="entry name" value="DOL-P-MAN:MAN(5)GLCNAC(2)-PP-DOL ALPHA-1,3-MANNOSYLTRANSFERASE"/>
    <property type="match status" value="1"/>
</dbReference>
<evidence type="ECO:0000256" key="1">
    <source>
        <dbReference type="ARBA" id="ARBA00004477"/>
    </source>
</evidence>
<dbReference type="EMBL" id="MCBS01020156">
    <property type="protein sequence ID" value="RKF79538.1"/>
    <property type="molecule type" value="Genomic_DNA"/>
</dbReference>
<evidence type="ECO:0000256" key="13">
    <source>
        <dbReference type="ARBA" id="ARBA00093457"/>
    </source>
</evidence>
<comment type="catalytic activity">
    <reaction evidence="12 14">
        <text>an alpha-D-Man-(1-&gt;2)-alpha-D-Man-(1-&gt;2)-alpha-D-Man-(1-&gt;3)-[alpha-D-Man-(1-&gt;6)]-beta-D-Man-(1-&gt;4)-beta-D-GlcNAc-(1-&gt;4)-alpha-D-GlcNAc-diphospho-di-trans,poly-cis-dolichol + a di-trans,poly-cis-dolichyl beta-D-mannosyl phosphate = an alpha-D-Man-(1-&gt;2)-alpha-D-Man-(1-&gt;2)-alpha-D-Man-(1-&gt;3)-[alpha-D-Man-(1-&gt;3)-alpha-D-Man-(1-&gt;6)]-beta-D-Man-(1-&gt;4)-beta-D-GlcNAc-(1-&gt;4)-alpha-D-GlcNAc-diphospho-di-trans,poly-cis-dolichol + a di-trans,poly-cis-dolichyl phosphate + H(+)</text>
        <dbReference type="Rhea" id="RHEA:29527"/>
        <dbReference type="Rhea" id="RHEA-COMP:19498"/>
        <dbReference type="Rhea" id="RHEA-COMP:19501"/>
        <dbReference type="Rhea" id="RHEA-COMP:19516"/>
        <dbReference type="Rhea" id="RHEA-COMP:19517"/>
        <dbReference type="ChEBI" id="CHEBI:15378"/>
        <dbReference type="ChEBI" id="CHEBI:57683"/>
        <dbReference type="ChEBI" id="CHEBI:58211"/>
        <dbReference type="ChEBI" id="CHEBI:132515"/>
        <dbReference type="ChEBI" id="CHEBI:132516"/>
        <dbReference type="EC" id="2.4.1.258"/>
    </reaction>
    <physiologicalReaction direction="left-to-right" evidence="12 14">
        <dbReference type="Rhea" id="RHEA:29528"/>
    </physiologicalReaction>
</comment>
<proteinExistence type="inferred from homology"/>
<accession>A0A420IYE3</accession>
<keyword evidence="7 14" id="KW-0812">Transmembrane</keyword>
<feature type="transmembrane region" description="Helical" evidence="14">
    <location>
        <begin position="152"/>
        <end position="173"/>
    </location>
</feature>
<evidence type="ECO:0000256" key="10">
    <source>
        <dbReference type="ARBA" id="ARBA00023136"/>
    </source>
</evidence>
<evidence type="ECO:0000256" key="3">
    <source>
        <dbReference type="ARBA" id="ARBA00011964"/>
    </source>
</evidence>
<evidence type="ECO:0000256" key="9">
    <source>
        <dbReference type="ARBA" id="ARBA00022989"/>
    </source>
</evidence>
<dbReference type="Proteomes" id="UP000285326">
    <property type="component" value="Unassembled WGS sequence"/>
</dbReference>
<feature type="transmembrane region" description="Helical" evidence="14">
    <location>
        <begin position="107"/>
        <end position="132"/>
    </location>
</feature>
<comment type="caution">
    <text evidence="15">The sequence shown here is derived from an EMBL/GenBank/DDBJ whole genome shotgun (WGS) entry which is preliminary data.</text>
</comment>
<evidence type="ECO:0000313" key="16">
    <source>
        <dbReference type="Proteomes" id="UP000285326"/>
    </source>
</evidence>
<dbReference type="InterPro" id="IPR007873">
    <property type="entry name" value="Glycosyltransferase_ALG3"/>
</dbReference>
<evidence type="ECO:0000256" key="7">
    <source>
        <dbReference type="ARBA" id="ARBA00022692"/>
    </source>
</evidence>
<evidence type="ECO:0000313" key="15">
    <source>
        <dbReference type="EMBL" id="RKF79538.1"/>
    </source>
</evidence>
<evidence type="ECO:0000256" key="5">
    <source>
        <dbReference type="ARBA" id="ARBA00022676"/>
    </source>
</evidence>
<keyword evidence="9 14" id="KW-1133">Transmembrane helix</keyword>
<keyword evidence="5 14" id="KW-0328">Glycosyltransferase</keyword>
<dbReference type="UniPathway" id="UPA00378"/>
<evidence type="ECO:0000256" key="2">
    <source>
        <dbReference type="ARBA" id="ARBA00004922"/>
    </source>
</evidence>
<evidence type="ECO:0000256" key="14">
    <source>
        <dbReference type="RuleBase" id="RU364047"/>
    </source>
</evidence>
<evidence type="ECO:0000256" key="4">
    <source>
        <dbReference type="ARBA" id="ARBA00015561"/>
    </source>
</evidence>
<feature type="transmembrane region" description="Helical" evidence="14">
    <location>
        <begin position="394"/>
        <end position="411"/>
    </location>
</feature>
<comment type="function">
    <text evidence="11 14">Dol-P-Man:Man(5)GlcNAc(2)-PP-Dol alpha-1,3-mannosyltransferase that operates in the biosynthetic pathway of dolichol-linked oligosaccharides, the glycan precursors employed in protein asparagine (N)-glycosylation. The assembly of dolichol-linked oligosaccharides begins on the cytosolic side of the endoplasmic reticulum membrane and finishes in its lumen. The sequential addition of sugars to dolichol pyrophosphate produces dolichol-linked oligosaccharides containing fourteen sugars, including two GlcNAcs, nine mannoses and three glucoses. Once assembled, the oligosaccharide is transferred from the lipid to nascent proteins by oligosaccharyltransferases. In the lumen of the endoplasmic reticulum, adds the first dolichyl beta-D-mannosyl phosphate derived mannose in an alpha-1,3 linkage to Man(5)GlcNAc(2)-PP-dolichol to produce Man(6)GlcNAc(2)-PP-dolichol.</text>
</comment>
<evidence type="ECO:0000256" key="11">
    <source>
        <dbReference type="ARBA" id="ARBA00044743"/>
    </source>
</evidence>
<sequence length="437" mass="51000">MTPKNSLLNCHQYIAQVQSLLLQVQSRSSYMIPTLLLGDALLCTLIIFFVPYTEIDWKAYMEQVEQIVMGERNYTVIRGGTGPLVYPAAHVYLYWLLYQITDQGKNIFLAQCLFSILYMATIIVVIACYRRAQAPLYVLPMLILSKRLHSIFLLRLFNDCFAVFFQWIAIYLIQRKSLTLGIISYSWGLGTKMSLLLSMPAIGVIIFLDRGVFGCLKQVWLILQLQIMLAIPFLLSNPIGYLKRAYDFSRQFEFKWTVNWRFIGEEIFLDQKFSILLLTGHFCTLLIFIITRWLRPVQKPFTEILRNILMLRQPYSISESTMSRRVKPKFIMTTILTANAIGFLFARSLHYQFYSYISLASPFLFWRAGFHPFFQYLFWAVQEWAWNVYPSTKFSSLLVVSVQLITVASIWQSTKTDFMLGEAHTKKKTFKGHKVEL</sequence>
<keyword evidence="8 14" id="KW-0256">Endoplasmic reticulum</keyword>
<gene>
    <name evidence="15" type="ORF">GcM1_201024</name>
</gene>
<dbReference type="GO" id="GO:0052925">
    <property type="term" value="F:dol-P-Man:Man(5)GlcNAc(2)-PP-Dol alpha-1,3-mannosyltransferase activity"/>
    <property type="evidence" value="ECO:0007669"/>
    <property type="project" value="UniProtKB-EC"/>
</dbReference>
<dbReference type="EC" id="2.4.1.258" evidence="3 14"/>
<evidence type="ECO:0000256" key="12">
    <source>
        <dbReference type="ARBA" id="ARBA00049506"/>
    </source>
</evidence>
<evidence type="ECO:0000256" key="6">
    <source>
        <dbReference type="ARBA" id="ARBA00022679"/>
    </source>
</evidence>
<comment type="pathway">
    <text evidence="2 14">Protein modification; protein glycosylation.</text>
</comment>
<comment type="subcellular location">
    <subcellularLocation>
        <location evidence="1 14">Endoplasmic reticulum membrane</location>
        <topology evidence="1 14">Multi-pass membrane protein</topology>
    </subcellularLocation>
</comment>
<reference evidence="15 16" key="1">
    <citation type="journal article" date="2018" name="BMC Genomics">
        <title>Comparative genome analyses reveal sequence features reflecting distinct modes of host-adaptation between dicot and monocot powdery mildew.</title>
        <authorList>
            <person name="Wu Y."/>
            <person name="Ma X."/>
            <person name="Pan Z."/>
            <person name="Kale S.D."/>
            <person name="Song Y."/>
            <person name="King H."/>
            <person name="Zhang Q."/>
            <person name="Presley C."/>
            <person name="Deng X."/>
            <person name="Wei C.I."/>
            <person name="Xiao S."/>
        </authorList>
    </citation>
    <scope>NUCLEOTIDE SEQUENCE [LARGE SCALE GENOMIC DNA]</scope>
    <source>
        <strain evidence="15">UMSG1</strain>
    </source>
</reference>
<feature type="transmembrane region" description="Helical" evidence="14">
    <location>
        <begin position="30"/>
        <end position="52"/>
    </location>
</feature>
<dbReference type="AlphaFoldDB" id="A0A420IYE3"/>
<comment type="similarity">
    <text evidence="13">Belongs to the glycosyltransferase ALG3 family.</text>
</comment>
<dbReference type="Pfam" id="PF05208">
    <property type="entry name" value="ALG3"/>
    <property type="match status" value="1"/>
</dbReference>
<evidence type="ECO:0000256" key="8">
    <source>
        <dbReference type="ARBA" id="ARBA00022824"/>
    </source>
</evidence>